<evidence type="ECO:0000256" key="7">
    <source>
        <dbReference type="HAMAP-Rule" id="MF_00259"/>
    </source>
</evidence>
<dbReference type="EMBL" id="JACONZ010000001">
    <property type="protein sequence ID" value="MBC5580112.1"/>
    <property type="molecule type" value="Genomic_DNA"/>
</dbReference>
<comment type="subunit">
    <text evidence="7">The glycine cleavage system is composed of four proteins: P, T, L and H.</text>
</comment>
<dbReference type="GO" id="GO:0004047">
    <property type="term" value="F:aminomethyltransferase activity"/>
    <property type="evidence" value="ECO:0007669"/>
    <property type="project" value="UniProtKB-UniRule"/>
</dbReference>
<dbReference type="NCBIfam" id="NF001567">
    <property type="entry name" value="PRK00389.1"/>
    <property type="match status" value="1"/>
</dbReference>
<dbReference type="PANTHER" id="PTHR43757">
    <property type="entry name" value="AMINOMETHYLTRANSFERASE"/>
    <property type="match status" value="1"/>
</dbReference>
<dbReference type="PANTHER" id="PTHR43757:SF2">
    <property type="entry name" value="AMINOMETHYLTRANSFERASE, MITOCHONDRIAL"/>
    <property type="match status" value="1"/>
</dbReference>
<dbReference type="SUPFAM" id="SSF103025">
    <property type="entry name" value="Folate-binding domain"/>
    <property type="match status" value="1"/>
</dbReference>
<evidence type="ECO:0000256" key="4">
    <source>
        <dbReference type="ARBA" id="ARBA00022679"/>
    </source>
</evidence>
<evidence type="ECO:0000256" key="1">
    <source>
        <dbReference type="ARBA" id="ARBA00008609"/>
    </source>
</evidence>
<comment type="function">
    <text evidence="7">The glycine cleavage system catalyzes the degradation of glycine.</text>
</comment>
<keyword evidence="12" id="KW-1185">Reference proteome</keyword>
<dbReference type="InterPro" id="IPR029043">
    <property type="entry name" value="GcvT/YgfZ_C"/>
</dbReference>
<dbReference type="Gene3D" id="3.30.70.1400">
    <property type="entry name" value="Aminomethyltransferase beta-barrel domains"/>
    <property type="match status" value="1"/>
</dbReference>
<dbReference type="EC" id="2.1.2.10" evidence="2 7"/>
<evidence type="ECO:0000256" key="3">
    <source>
        <dbReference type="ARBA" id="ARBA00022576"/>
    </source>
</evidence>
<dbReference type="GO" id="GO:0008483">
    <property type="term" value="F:transaminase activity"/>
    <property type="evidence" value="ECO:0007669"/>
    <property type="project" value="UniProtKB-KW"/>
</dbReference>
<dbReference type="InterPro" id="IPR006223">
    <property type="entry name" value="GcvT"/>
</dbReference>
<name>A0A923ID84_9FIRM</name>
<organism evidence="11 12">
    <name type="scientific">Anaerofilum hominis</name>
    <dbReference type="NCBI Taxonomy" id="2763016"/>
    <lineage>
        <taxon>Bacteria</taxon>
        <taxon>Bacillati</taxon>
        <taxon>Bacillota</taxon>
        <taxon>Clostridia</taxon>
        <taxon>Eubacteriales</taxon>
        <taxon>Oscillospiraceae</taxon>
        <taxon>Anaerofilum</taxon>
    </lineage>
</organism>
<dbReference type="Gene3D" id="4.10.1250.10">
    <property type="entry name" value="Aminomethyltransferase fragment"/>
    <property type="match status" value="1"/>
</dbReference>
<feature type="domain" description="Aminomethyltransferase C-terminal" evidence="10">
    <location>
        <begin position="280"/>
        <end position="355"/>
    </location>
</feature>
<dbReference type="PIRSF" id="PIRSF006487">
    <property type="entry name" value="GcvT"/>
    <property type="match status" value="1"/>
</dbReference>
<dbReference type="InterPro" id="IPR022903">
    <property type="entry name" value="GcvT_bac"/>
</dbReference>
<feature type="binding site" evidence="8">
    <location>
        <position position="197"/>
    </location>
    <ligand>
        <name>substrate</name>
    </ligand>
</feature>
<comment type="similarity">
    <text evidence="1 7">Belongs to the GcvT family.</text>
</comment>
<dbReference type="RefSeq" id="WP_186886485.1">
    <property type="nucleotide sequence ID" value="NZ_JACONZ010000001.1"/>
</dbReference>
<evidence type="ECO:0000259" key="9">
    <source>
        <dbReference type="Pfam" id="PF01571"/>
    </source>
</evidence>
<evidence type="ECO:0000256" key="8">
    <source>
        <dbReference type="PIRSR" id="PIRSR006487-1"/>
    </source>
</evidence>
<dbReference type="InterPro" id="IPR028896">
    <property type="entry name" value="GcvT/YgfZ/DmdA"/>
</dbReference>
<dbReference type="InterPro" id="IPR013977">
    <property type="entry name" value="GcvT_C"/>
</dbReference>
<accession>A0A923ID84</accession>
<feature type="domain" description="GCVT N-terminal" evidence="9">
    <location>
        <begin position="7"/>
        <end position="260"/>
    </location>
</feature>
<sequence>MEKKTPLYEKHVALGGKMVPFAGYLLPVQYKSGVIAEHMAVRGQAGLFDVSHMGEALLTGRDAEENLDRILSNRFTGMPEGAARYTLMLYENGGVVDDLIVYRLAQQQFFLVLNAANTEKDLDWLRSHLKGEVELQDLSPRVAQIALQGPQAKALISTVADAAQLPQKYYTFVPEMQVAGARCMVSRTGYTGEAGYELYLDPADAPGVWDALVVAGAVPCGLGARDTLRLEAAMPLYGHELSPVIDPITAGLNFAVKLEKTDFIGKGALLAAGEPKQVRAGLKVTGRGVLREEQDVYSGGKKVGVTTSGTHCPAVGVSCAMAYLDRDAASVGTSVEVDVRGRRVAAEVVPLPFYKK</sequence>
<dbReference type="FunFam" id="2.40.30.110:FF:000003">
    <property type="entry name" value="Aminomethyltransferase"/>
    <property type="match status" value="1"/>
</dbReference>
<comment type="catalytic activity">
    <reaction evidence="6 7">
        <text>N(6)-[(R)-S(8)-aminomethyldihydrolipoyl]-L-lysyl-[protein] + (6S)-5,6,7,8-tetrahydrofolate = N(6)-[(R)-dihydrolipoyl]-L-lysyl-[protein] + (6R)-5,10-methylene-5,6,7,8-tetrahydrofolate + NH4(+)</text>
        <dbReference type="Rhea" id="RHEA:16945"/>
        <dbReference type="Rhea" id="RHEA-COMP:10475"/>
        <dbReference type="Rhea" id="RHEA-COMP:10492"/>
        <dbReference type="ChEBI" id="CHEBI:15636"/>
        <dbReference type="ChEBI" id="CHEBI:28938"/>
        <dbReference type="ChEBI" id="CHEBI:57453"/>
        <dbReference type="ChEBI" id="CHEBI:83100"/>
        <dbReference type="ChEBI" id="CHEBI:83143"/>
        <dbReference type="EC" id="2.1.2.10"/>
    </reaction>
</comment>
<evidence type="ECO:0000256" key="6">
    <source>
        <dbReference type="ARBA" id="ARBA00047665"/>
    </source>
</evidence>
<evidence type="ECO:0000313" key="12">
    <source>
        <dbReference type="Proteomes" id="UP000659630"/>
    </source>
</evidence>
<dbReference type="SUPFAM" id="SSF101790">
    <property type="entry name" value="Aminomethyltransferase beta-barrel domain"/>
    <property type="match status" value="1"/>
</dbReference>
<dbReference type="InterPro" id="IPR027266">
    <property type="entry name" value="TrmE/GcvT-like"/>
</dbReference>
<dbReference type="GO" id="GO:0005829">
    <property type="term" value="C:cytosol"/>
    <property type="evidence" value="ECO:0007669"/>
    <property type="project" value="TreeGrafter"/>
</dbReference>
<dbReference type="NCBIfam" id="TIGR00528">
    <property type="entry name" value="gcvT"/>
    <property type="match status" value="1"/>
</dbReference>
<proteinExistence type="inferred from homology"/>
<keyword evidence="3 7" id="KW-0032">Aminotransferase</keyword>
<dbReference type="Proteomes" id="UP000659630">
    <property type="component" value="Unassembled WGS sequence"/>
</dbReference>
<dbReference type="FunFam" id="3.30.70.1400:FF:000001">
    <property type="entry name" value="Aminomethyltransferase"/>
    <property type="match status" value="1"/>
</dbReference>
<dbReference type="Gene3D" id="2.40.30.110">
    <property type="entry name" value="Aminomethyltransferase beta-barrel domains"/>
    <property type="match status" value="1"/>
</dbReference>
<gene>
    <name evidence="7 11" type="primary">gcvT</name>
    <name evidence="11" type="ORF">H8S23_01170</name>
</gene>
<keyword evidence="4 7" id="KW-0808">Transferase</keyword>
<dbReference type="Pfam" id="PF01571">
    <property type="entry name" value="GCV_T"/>
    <property type="match status" value="1"/>
</dbReference>
<dbReference type="InterPro" id="IPR006222">
    <property type="entry name" value="GCVT_N"/>
</dbReference>
<dbReference type="GO" id="GO:0019464">
    <property type="term" value="P:glycine decarboxylation via glycine cleavage system"/>
    <property type="evidence" value="ECO:0007669"/>
    <property type="project" value="UniProtKB-UniRule"/>
</dbReference>
<dbReference type="GO" id="GO:0005960">
    <property type="term" value="C:glycine cleavage complex"/>
    <property type="evidence" value="ECO:0007669"/>
    <property type="project" value="InterPro"/>
</dbReference>
<reference evidence="11" key="1">
    <citation type="submission" date="2020-08" db="EMBL/GenBank/DDBJ databases">
        <title>Genome public.</title>
        <authorList>
            <person name="Liu C."/>
            <person name="Sun Q."/>
        </authorList>
    </citation>
    <scope>NUCLEOTIDE SEQUENCE</scope>
    <source>
        <strain evidence="11">BX8</strain>
    </source>
</reference>
<dbReference type="Gene3D" id="3.30.1360.120">
    <property type="entry name" value="Probable tRNA modification gtpase trme, domain 1"/>
    <property type="match status" value="1"/>
</dbReference>
<evidence type="ECO:0000256" key="5">
    <source>
        <dbReference type="ARBA" id="ARBA00031395"/>
    </source>
</evidence>
<comment type="caution">
    <text evidence="11">The sequence shown here is derived from an EMBL/GenBank/DDBJ whole genome shotgun (WGS) entry which is preliminary data.</text>
</comment>
<evidence type="ECO:0000256" key="2">
    <source>
        <dbReference type="ARBA" id="ARBA00012616"/>
    </source>
</evidence>
<protein>
    <recommendedName>
        <fullName evidence="2 7">Aminomethyltransferase</fullName>
        <ecNumber evidence="2 7">2.1.2.10</ecNumber>
    </recommendedName>
    <alternativeName>
        <fullName evidence="5 7">Glycine cleavage system T protein</fullName>
    </alternativeName>
</protein>
<dbReference type="Pfam" id="PF08669">
    <property type="entry name" value="GCV_T_C"/>
    <property type="match status" value="1"/>
</dbReference>
<dbReference type="HAMAP" id="MF_00259">
    <property type="entry name" value="GcvT"/>
    <property type="match status" value="1"/>
</dbReference>
<evidence type="ECO:0000259" key="10">
    <source>
        <dbReference type="Pfam" id="PF08669"/>
    </source>
</evidence>
<evidence type="ECO:0000313" key="11">
    <source>
        <dbReference type="EMBL" id="MBC5580112.1"/>
    </source>
</evidence>
<dbReference type="AlphaFoldDB" id="A0A923ID84"/>